<keyword evidence="3 6" id="KW-1133">Transmembrane helix</keyword>
<comment type="similarity">
    <text evidence="5">Belongs to the SAT4 family.</text>
</comment>
<dbReference type="EMBL" id="MU865012">
    <property type="protein sequence ID" value="KAK4460444.1"/>
    <property type="molecule type" value="Genomic_DNA"/>
</dbReference>
<feature type="domain" description="Rhodopsin" evidence="7">
    <location>
        <begin position="213"/>
        <end position="282"/>
    </location>
</feature>
<feature type="transmembrane region" description="Helical" evidence="6">
    <location>
        <begin position="155"/>
        <end position="176"/>
    </location>
</feature>
<comment type="caution">
    <text evidence="8">The sequence shown here is derived from an EMBL/GenBank/DDBJ whole genome shotgun (WGS) entry which is preliminary data.</text>
</comment>
<evidence type="ECO:0000256" key="4">
    <source>
        <dbReference type="ARBA" id="ARBA00023136"/>
    </source>
</evidence>
<evidence type="ECO:0000256" key="5">
    <source>
        <dbReference type="ARBA" id="ARBA00038359"/>
    </source>
</evidence>
<proteinExistence type="inferred from homology"/>
<evidence type="ECO:0000256" key="2">
    <source>
        <dbReference type="ARBA" id="ARBA00022692"/>
    </source>
</evidence>
<sequence>MEHLHRFSTRQQLDAQNATSSLDYCELRALGLTEGPIPNRAPESMAIIWSLFGLSTVFLALRVYCKIWRSRGLWWDDHILVASWLCFLGDAIMSQRAFDYGFGHYPCDINPANFPKLLFEGSGLGASFGILAIVWSKTSFAFTILRISKDKLRYFVIALTVVMNIAMALQLLFVWIRCNPIEKSWKLSMIEGKCWDMRTTDIYGVFAGSLSGMKKKERVGVMVAMSMGVFVGVVSFVKSSMILTRSGKNFTYYGSALLSWAAIEIGLTIIACCIPVLRVLFRDLRNSSIKKSERGDSYGISGSSGISARGMKYNTTVVSWGAESRKAANGWDRVDDV</sequence>
<evidence type="ECO:0000256" key="1">
    <source>
        <dbReference type="ARBA" id="ARBA00004141"/>
    </source>
</evidence>
<dbReference type="InterPro" id="IPR052337">
    <property type="entry name" value="SAT4-like"/>
</dbReference>
<gene>
    <name evidence="8" type="ORF">QBC42DRAFT_180934</name>
</gene>
<feature type="transmembrane region" description="Helical" evidence="6">
    <location>
        <begin position="117"/>
        <end position="135"/>
    </location>
</feature>
<feature type="domain" description="Rhodopsin" evidence="7">
    <location>
        <begin position="61"/>
        <end position="199"/>
    </location>
</feature>
<keyword evidence="4 6" id="KW-0472">Membrane</keyword>
<dbReference type="InterPro" id="IPR049326">
    <property type="entry name" value="Rhodopsin_dom_fungi"/>
</dbReference>
<organism evidence="8 9">
    <name type="scientific">Cladorrhinum samala</name>
    <dbReference type="NCBI Taxonomy" id="585594"/>
    <lineage>
        <taxon>Eukaryota</taxon>
        <taxon>Fungi</taxon>
        <taxon>Dikarya</taxon>
        <taxon>Ascomycota</taxon>
        <taxon>Pezizomycotina</taxon>
        <taxon>Sordariomycetes</taxon>
        <taxon>Sordariomycetidae</taxon>
        <taxon>Sordariales</taxon>
        <taxon>Podosporaceae</taxon>
        <taxon>Cladorrhinum</taxon>
    </lineage>
</organism>
<comment type="subcellular location">
    <subcellularLocation>
        <location evidence="1">Membrane</location>
        <topology evidence="1">Multi-pass membrane protein</topology>
    </subcellularLocation>
</comment>
<dbReference type="AlphaFoldDB" id="A0AAV9HIA7"/>
<dbReference type="Pfam" id="PF20684">
    <property type="entry name" value="Fung_rhodopsin"/>
    <property type="match status" value="2"/>
</dbReference>
<evidence type="ECO:0000256" key="3">
    <source>
        <dbReference type="ARBA" id="ARBA00022989"/>
    </source>
</evidence>
<evidence type="ECO:0000313" key="9">
    <source>
        <dbReference type="Proteomes" id="UP001321749"/>
    </source>
</evidence>
<dbReference type="PANTHER" id="PTHR33048">
    <property type="entry name" value="PTH11-LIKE INTEGRAL MEMBRANE PROTEIN (AFU_ORTHOLOGUE AFUA_5G11245)"/>
    <property type="match status" value="1"/>
</dbReference>
<feature type="transmembrane region" description="Helical" evidence="6">
    <location>
        <begin position="257"/>
        <end position="281"/>
    </location>
</feature>
<keyword evidence="9" id="KW-1185">Reference proteome</keyword>
<name>A0AAV9HIA7_9PEZI</name>
<dbReference type="Proteomes" id="UP001321749">
    <property type="component" value="Unassembled WGS sequence"/>
</dbReference>
<evidence type="ECO:0000313" key="8">
    <source>
        <dbReference type="EMBL" id="KAK4460444.1"/>
    </source>
</evidence>
<keyword evidence="2 6" id="KW-0812">Transmembrane</keyword>
<evidence type="ECO:0000256" key="6">
    <source>
        <dbReference type="SAM" id="Phobius"/>
    </source>
</evidence>
<feature type="transmembrane region" description="Helical" evidence="6">
    <location>
        <begin position="46"/>
        <end position="65"/>
    </location>
</feature>
<reference evidence="8" key="1">
    <citation type="journal article" date="2023" name="Mol. Phylogenet. Evol.">
        <title>Genome-scale phylogeny and comparative genomics of the fungal order Sordariales.</title>
        <authorList>
            <person name="Hensen N."/>
            <person name="Bonometti L."/>
            <person name="Westerberg I."/>
            <person name="Brannstrom I.O."/>
            <person name="Guillou S."/>
            <person name="Cros-Aarteil S."/>
            <person name="Calhoun S."/>
            <person name="Haridas S."/>
            <person name="Kuo A."/>
            <person name="Mondo S."/>
            <person name="Pangilinan J."/>
            <person name="Riley R."/>
            <person name="LaButti K."/>
            <person name="Andreopoulos B."/>
            <person name="Lipzen A."/>
            <person name="Chen C."/>
            <person name="Yan M."/>
            <person name="Daum C."/>
            <person name="Ng V."/>
            <person name="Clum A."/>
            <person name="Steindorff A."/>
            <person name="Ohm R.A."/>
            <person name="Martin F."/>
            <person name="Silar P."/>
            <person name="Natvig D.O."/>
            <person name="Lalanne C."/>
            <person name="Gautier V."/>
            <person name="Ament-Velasquez S.L."/>
            <person name="Kruys A."/>
            <person name="Hutchinson M.I."/>
            <person name="Powell A.J."/>
            <person name="Barry K."/>
            <person name="Miller A.N."/>
            <person name="Grigoriev I.V."/>
            <person name="Debuchy R."/>
            <person name="Gladieux P."/>
            <person name="Hiltunen Thoren M."/>
            <person name="Johannesson H."/>
        </authorList>
    </citation>
    <scope>NUCLEOTIDE SEQUENCE</scope>
    <source>
        <strain evidence="8">PSN324</strain>
    </source>
</reference>
<evidence type="ECO:0000259" key="7">
    <source>
        <dbReference type="Pfam" id="PF20684"/>
    </source>
</evidence>
<dbReference type="GO" id="GO:0016020">
    <property type="term" value="C:membrane"/>
    <property type="evidence" value="ECO:0007669"/>
    <property type="project" value="UniProtKB-SubCell"/>
</dbReference>
<reference evidence="8" key="2">
    <citation type="submission" date="2023-06" db="EMBL/GenBank/DDBJ databases">
        <authorList>
            <consortium name="Lawrence Berkeley National Laboratory"/>
            <person name="Mondo S.J."/>
            <person name="Hensen N."/>
            <person name="Bonometti L."/>
            <person name="Westerberg I."/>
            <person name="Brannstrom I.O."/>
            <person name="Guillou S."/>
            <person name="Cros-Aarteil S."/>
            <person name="Calhoun S."/>
            <person name="Haridas S."/>
            <person name="Kuo A."/>
            <person name="Pangilinan J."/>
            <person name="Riley R."/>
            <person name="Labutti K."/>
            <person name="Andreopoulos B."/>
            <person name="Lipzen A."/>
            <person name="Chen C."/>
            <person name="Yanf M."/>
            <person name="Daum C."/>
            <person name="Ng V."/>
            <person name="Clum A."/>
            <person name="Steindorff A."/>
            <person name="Ohm R."/>
            <person name="Martin F."/>
            <person name="Silar P."/>
            <person name="Natvig D."/>
            <person name="Lalanne C."/>
            <person name="Gautier V."/>
            <person name="Ament-Velasquez S.L."/>
            <person name="Kruys A."/>
            <person name="Hutchinson M.I."/>
            <person name="Powell A.J."/>
            <person name="Barry K."/>
            <person name="Miller A.N."/>
            <person name="Grigoriev I.V."/>
            <person name="Debuchy R."/>
            <person name="Gladieux P."/>
            <person name="Thoren M.H."/>
            <person name="Johannesson H."/>
        </authorList>
    </citation>
    <scope>NUCLEOTIDE SEQUENCE</scope>
    <source>
        <strain evidence="8">PSN324</strain>
    </source>
</reference>
<protein>
    <recommendedName>
        <fullName evidence="7">Rhodopsin domain-containing protein</fullName>
    </recommendedName>
</protein>
<feature type="transmembrane region" description="Helical" evidence="6">
    <location>
        <begin position="219"/>
        <end position="237"/>
    </location>
</feature>
<dbReference type="PANTHER" id="PTHR33048:SF42">
    <property type="entry name" value="INTEGRAL MEMBRANE PROTEIN"/>
    <property type="match status" value="1"/>
</dbReference>
<accession>A0AAV9HIA7</accession>